<dbReference type="AlphaFoldDB" id="A0AAU9V1V1"/>
<dbReference type="Gene3D" id="3.40.50.300">
    <property type="entry name" value="P-loop containing nucleotide triphosphate hydrolases"/>
    <property type="match status" value="1"/>
</dbReference>
<proteinExistence type="predicted"/>
<protein>
    <recommendedName>
        <fullName evidence="1">Parvovirus non-structural protein 1 helicase domain-containing protein</fullName>
    </recommendedName>
</protein>
<keyword evidence="3" id="KW-1185">Reference proteome</keyword>
<dbReference type="SUPFAM" id="SSF52540">
    <property type="entry name" value="P-loop containing nucleoside triphosphate hydrolases"/>
    <property type="match status" value="1"/>
</dbReference>
<evidence type="ECO:0000313" key="3">
    <source>
        <dbReference type="Proteomes" id="UP001153954"/>
    </source>
</evidence>
<dbReference type="EMBL" id="CAKOGL010000028">
    <property type="protein sequence ID" value="CAH2105911.1"/>
    <property type="molecule type" value="Genomic_DNA"/>
</dbReference>
<name>A0AAU9V1V1_EUPED</name>
<feature type="domain" description="Parvovirus non-structural protein 1 helicase" evidence="1">
    <location>
        <begin position="16"/>
        <end position="141"/>
    </location>
</feature>
<sequence>MYTFARQTRRHFFGMTGKKNNLFFWGPPSTGKTMIMKSLVEMHYNYVIITGLQPTSPFNFSSAFNRNAIFMDECKLTDNQFEQWKLIAGRKPMNMDMKYKSQHIVQNCILYTASNQEIGTYLQVASCNEAIQERTIQFNFVMKKDYYKLSPFIWLKYLGNIRKLINNNNNKIQSKQ</sequence>
<dbReference type="GO" id="GO:0019079">
    <property type="term" value="P:viral genome replication"/>
    <property type="evidence" value="ECO:0007669"/>
    <property type="project" value="InterPro"/>
</dbReference>
<dbReference type="InterPro" id="IPR027417">
    <property type="entry name" value="P-loop_NTPase"/>
</dbReference>
<dbReference type="Pfam" id="PF01057">
    <property type="entry name" value="Parvo_NS1"/>
    <property type="match status" value="1"/>
</dbReference>
<dbReference type="Proteomes" id="UP001153954">
    <property type="component" value="Unassembled WGS sequence"/>
</dbReference>
<evidence type="ECO:0000259" key="1">
    <source>
        <dbReference type="Pfam" id="PF01057"/>
    </source>
</evidence>
<evidence type="ECO:0000313" key="2">
    <source>
        <dbReference type="EMBL" id="CAH2105911.1"/>
    </source>
</evidence>
<comment type="caution">
    <text evidence="2">The sequence shown here is derived from an EMBL/GenBank/DDBJ whole genome shotgun (WGS) entry which is preliminary data.</text>
</comment>
<organism evidence="2 3">
    <name type="scientific">Euphydryas editha</name>
    <name type="common">Edith's checkerspot</name>
    <dbReference type="NCBI Taxonomy" id="104508"/>
    <lineage>
        <taxon>Eukaryota</taxon>
        <taxon>Metazoa</taxon>
        <taxon>Ecdysozoa</taxon>
        <taxon>Arthropoda</taxon>
        <taxon>Hexapoda</taxon>
        <taxon>Insecta</taxon>
        <taxon>Pterygota</taxon>
        <taxon>Neoptera</taxon>
        <taxon>Endopterygota</taxon>
        <taxon>Lepidoptera</taxon>
        <taxon>Glossata</taxon>
        <taxon>Ditrysia</taxon>
        <taxon>Papilionoidea</taxon>
        <taxon>Nymphalidae</taxon>
        <taxon>Nymphalinae</taxon>
        <taxon>Euphydryas</taxon>
    </lineage>
</organism>
<gene>
    <name evidence="2" type="ORF">EEDITHA_LOCUS20110</name>
</gene>
<reference evidence="2" key="1">
    <citation type="submission" date="2022-03" db="EMBL/GenBank/DDBJ databases">
        <authorList>
            <person name="Tunstrom K."/>
        </authorList>
    </citation>
    <scope>NUCLEOTIDE SEQUENCE</scope>
</reference>
<accession>A0AAU9V1V1</accession>
<dbReference type="InterPro" id="IPR001257">
    <property type="entry name" value="Parvovirus_NS1_helicase"/>
</dbReference>